<gene>
    <name evidence="7" type="primary">Or2ag1_3</name>
    <name evidence="7" type="ORF">GTO96_0003863</name>
</gene>
<feature type="non-terminal residue" evidence="7">
    <location>
        <position position="1"/>
    </location>
</feature>
<feature type="non-terminal residue" evidence="7">
    <location>
        <position position="343"/>
    </location>
</feature>
<reference evidence="7 8" key="1">
    <citation type="journal article" date="2021" name="Cell">
        <title>Tracing the genetic footprints of vertebrate landing in non-teleost ray-finned fishes.</title>
        <authorList>
            <person name="Bi X."/>
            <person name="Wang K."/>
            <person name="Yang L."/>
            <person name="Pan H."/>
            <person name="Jiang H."/>
            <person name="Wei Q."/>
            <person name="Fang M."/>
            <person name="Yu H."/>
            <person name="Zhu C."/>
            <person name="Cai Y."/>
            <person name="He Y."/>
            <person name="Gan X."/>
            <person name="Zeng H."/>
            <person name="Yu D."/>
            <person name="Zhu Y."/>
            <person name="Jiang H."/>
            <person name="Qiu Q."/>
            <person name="Yang H."/>
            <person name="Zhang Y.E."/>
            <person name="Wang W."/>
            <person name="Zhu M."/>
            <person name="He S."/>
            <person name="Zhang G."/>
        </authorList>
    </citation>
    <scope>NUCLEOTIDE SEQUENCE [LARGE SCALE GENOMIC DNA]</scope>
    <source>
        <strain evidence="7">Bchr_013</strain>
    </source>
</reference>
<keyword evidence="8" id="KW-1185">Reference proteome</keyword>
<accession>A0A8X7X9Z0</accession>
<dbReference type="CDD" id="cd00637">
    <property type="entry name" value="7tm_classA_rhodopsin-like"/>
    <property type="match status" value="1"/>
</dbReference>
<feature type="transmembrane region" description="Helical" evidence="5">
    <location>
        <begin position="159"/>
        <end position="181"/>
    </location>
</feature>
<feature type="domain" description="G-protein coupled receptors family 1 profile" evidence="6">
    <location>
        <begin position="59"/>
        <end position="320"/>
    </location>
</feature>
<proteinExistence type="predicted"/>
<dbReference type="InterPro" id="IPR017452">
    <property type="entry name" value="GPCR_Rhodpsn_7TM"/>
</dbReference>
<dbReference type="PANTHER" id="PTHR26451">
    <property type="entry name" value="G_PROTEIN_RECEP_F1_2 DOMAIN-CONTAINING PROTEIN"/>
    <property type="match status" value="1"/>
</dbReference>
<evidence type="ECO:0000256" key="5">
    <source>
        <dbReference type="SAM" id="Phobius"/>
    </source>
</evidence>
<evidence type="ECO:0000256" key="3">
    <source>
        <dbReference type="ARBA" id="ARBA00022989"/>
    </source>
</evidence>
<comment type="subcellular location">
    <subcellularLocation>
        <location evidence="1">Membrane</location>
    </subcellularLocation>
</comment>
<dbReference type="AlphaFoldDB" id="A0A8X7X9Z0"/>
<dbReference type="InterPro" id="IPR052921">
    <property type="entry name" value="GPCR1_Superfamily_Member"/>
</dbReference>
<dbReference type="Pfam" id="PF00001">
    <property type="entry name" value="7tm_1"/>
    <property type="match status" value="1"/>
</dbReference>
<dbReference type="GO" id="GO:0016020">
    <property type="term" value="C:membrane"/>
    <property type="evidence" value="ECO:0007669"/>
    <property type="project" value="UniProtKB-SubCell"/>
</dbReference>
<dbReference type="GO" id="GO:0005549">
    <property type="term" value="F:odorant binding"/>
    <property type="evidence" value="ECO:0007669"/>
    <property type="project" value="TreeGrafter"/>
</dbReference>
<feature type="transmembrane region" description="Helical" evidence="5">
    <location>
        <begin position="261"/>
        <end position="281"/>
    </location>
</feature>
<dbReference type="PROSITE" id="PS50262">
    <property type="entry name" value="G_PROTEIN_RECEP_F1_2"/>
    <property type="match status" value="1"/>
</dbReference>
<dbReference type="PANTHER" id="PTHR26451:SF905">
    <property type="entry name" value="OLFACTORY RECEPTOR 2G3-LIKE"/>
    <property type="match status" value="1"/>
</dbReference>
<dbReference type="PRINTS" id="PR00237">
    <property type="entry name" value="GPCRRHODOPSN"/>
</dbReference>
<evidence type="ECO:0000256" key="2">
    <source>
        <dbReference type="ARBA" id="ARBA00022692"/>
    </source>
</evidence>
<feature type="transmembrane region" description="Helical" evidence="5">
    <location>
        <begin position="301"/>
        <end position="322"/>
    </location>
</feature>
<evidence type="ECO:0000256" key="4">
    <source>
        <dbReference type="ARBA" id="ARBA00023136"/>
    </source>
</evidence>
<dbReference type="Proteomes" id="UP000886611">
    <property type="component" value="Unassembled WGS sequence"/>
</dbReference>
<evidence type="ECO:0000313" key="8">
    <source>
        <dbReference type="Proteomes" id="UP000886611"/>
    </source>
</evidence>
<dbReference type="InterPro" id="IPR000276">
    <property type="entry name" value="GPCR_Rhodpsn"/>
</dbReference>
<evidence type="ECO:0000313" key="7">
    <source>
        <dbReference type="EMBL" id="KAG2463540.1"/>
    </source>
</evidence>
<name>A0A8X7X9Z0_POLSE</name>
<feature type="transmembrane region" description="Helical" evidence="5">
    <location>
        <begin position="117"/>
        <end position="139"/>
    </location>
</feature>
<sequence length="343" mass="39139">MNFTQQLNANYSMASGQLARNGSQLDPASTYFREIVASDAAVHILITFFLLTYCLTLMLNGSVLVALYKSEELSWQPRFILVKNLLICDLLLASTITSCSVYALLKWQTMRFGFGCLFQYTVVTVCIFCMIYTLTLMALERYIYICHAIQYINILTSRLIRLVLMSVWLVSVVPCAVYLLLLTLRPAPEGRITSGLLCDPEILEVYFGYDPTVAAFRKSWGLLTLVTCLLTFAFCYYNMYKKARNVVEPFNQTNKRARNTVMFYGAMIVLQLSPYLLKSVTDLLFETDSTVVHDHRTGNTLHLTLLIFIVLPPCLNPLIYGLRNKEVRHAISRISRCPWIVLD</sequence>
<organism evidence="7 8">
    <name type="scientific">Polypterus senegalus</name>
    <name type="common">Senegal bichir</name>
    <dbReference type="NCBI Taxonomy" id="55291"/>
    <lineage>
        <taxon>Eukaryota</taxon>
        <taxon>Metazoa</taxon>
        <taxon>Chordata</taxon>
        <taxon>Craniata</taxon>
        <taxon>Vertebrata</taxon>
        <taxon>Euteleostomi</taxon>
        <taxon>Actinopterygii</taxon>
        <taxon>Polypteriformes</taxon>
        <taxon>Polypteridae</taxon>
        <taxon>Polypterus</taxon>
    </lineage>
</organism>
<dbReference type="GO" id="GO:0004984">
    <property type="term" value="F:olfactory receptor activity"/>
    <property type="evidence" value="ECO:0007669"/>
    <property type="project" value="TreeGrafter"/>
</dbReference>
<feature type="transmembrane region" description="Helical" evidence="5">
    <location>
        <begin position="80"/>
        <end position="105"/>
    </location>
</feature>
<keyword evidence="3 5" id="KW-1133">Transmembrane helix</keyword>
<comment type="caution">
    <text evidence="7">The sequence shown here is derived from an EMBL/GenBank/DDBJ whole genome shotgun (WGS) entry which is preliminary data.</text>
</comment>
<evidence type="ECO:0000259" key="6">
    <source>
        <dbReference type="PROSITE" id="PS50262"/>
    </source>
</evidence>
<dbReference type="GO" id="GO:0004930">
    <property type="term" value="F:G protein-coupled receptor activity"/>
    <property type="evidence" value="ECO:0007669"/>
    <property type="project" value="InterPro"/>
</dbReference>
<dbReference type="Gene3D" id="1.20.1070.10">
    <property type="entry name" value="Rhodopsin 7-helix transmembrane proteins"/>
    <property type="match status" value="1"/>
</dbReference>
<feature type="transmembrane region" description="Helical" evidence="5">
    <location>
        <begin position="40"/>
        <end position="68"/>
    </location>
</feature>
<dbReference type="EMBL" id="JAATIS010003638">
    <property type="protein sequence ID" value="KAG2463540.1"/>
    <property type="molecule type" value="Genomic_DNA"/>
</dbReference>
<evidence type="ECO:0000256" key="1">
    <source>
        <dbReference type="ARBA" id="ARBA00004370"/>
    </source>
</evidence>
<protein>
    <submittedName>
        <fullName evidence="7">O2AG1 protein</fullName>
    </submittedName>
</protein>
<feature type="transmembrane region" description="Helical" evidence="5">
    <location>
        <begin position="220"/>
        <end position="240"/>
    </location>
</feature>
<dbReference type="FunFam" id="1.20.1070.10:FF:000096">
    <property type="entry name" value="Odorant receptor 131-2"/>
    <property type="match status" value="1"/>
</dbReference>
<keyword evidence="4 5" id="KW-0472">Membrane</keyword>
<dbReference type="OrthoDB" id="10011551at2759"/>
<keyword evidence="2 5" id="KW-0812">Transmembrane</keyword>
<dbReference type="SUPFAM" id="SSF81321">
    <property type="entry name" value="Family A G protein-coupled receptor-like"/>
    <property type="match status" value="1"/>
</dbReference>